<evidence type="ECO:0000256" key="5">
    <source>
        <dbReference type="ARBA" id="ARBA00022833"/>
    </source>
</evidence>
<evidence type="ECO:0000256" key="4">
    <source>
        <dbReference type="ARBA" id="ARBA00022771"/>
    </source>
</evidence>
<gene>
    <name evidence="9" type="ORF">EWM64_g126</name>
</gene>
<keyword evidence="2" id="KW-0479">Metal-binding</keyword>
<accession>A0A4Z0AAU0</accession>
<dbReference type="STRING" id="135208.A0A4Z0AAU0"/>
<feature type="region of interest" description="Disordered" evidence="7">
    <location>
        <begin position="148"/>
        <end position="177"/>
    </location>
</feature>
<dbReference type="Proteomes" id="UP000298061">
    <property type="component" value="Unassembled WGS sequence"/>
</dbReference>
<evidence type="ECO:0000313" key="10">
    <source>
        <dbReference type="Proteomes" id="UP000298061"/>
    </source>
</evidence>
<comment type="caution">
    <text evidence="9">The sequence shown here is derived from an EMBL/GenBank/DDBJ whole genome shotgun (WGS) entry which is preliminary data.</text>
</comment>
<feature type="compositionally biased region" description="Low complexity" evidence="7">
    <location>
        <begin position="162"/>
        <end position="172"/>
    </location>
</feature>
<evidence type="ECO:0000256" key="1">
    <source>
        <dbReference type="ARBA" id="ARBA00004123"/>
    </source>
</evidence>
<comment type="subcellular location">
    <subcellularLocation>
        <location evidence="1">Nucleus</location>
    </subcellularLocation>
</comment>
<organism evidence="9 10">
    <name type="scientific">Hericium alpestre</name>
    <dbReference type="NCBI Taxonomy" id="135208"/>
    <lineage>
        <taxon>Eukaryota</taxon>
        <taxon>Fungi</taxon>
        <taxon>Dikarya</taxon>
        <taxon>Basidiomycota</taxon>
        <taxon>Agaricomycotina</taxon>
        <taxon>Agaricomycetes</taxon>
        <taxon>Russulales</taxon>
        <taxon>Hericiaceae</taxon>
        <taxon>Hericium</taxon>
    </lineage>
</organism>
<dbReference type="Pfam" id="PF04082">
    <property type="entry name" value="Fungal_trans"/>
    <property type="match status" value="1"/>
</dbReference>
<dbReference type="GO" id="GO:0006351">
    <property type="term" value="P:DNA-templated transcription"/>
    <property type="evidence" value="ECO:0007669"/>
    <property type="project" value="InterPro"/>
</dbReference>
<evidence type="ECO:0000313" key="9">
    <source>
        <dbReference type="EMBL" id="TFY83885.1"/>
    </source>
</evidence>
<feature type="region of interest" description="Disordered" evidence="7">
    <location>
        <begin position="445"/>
        <end position="472"/>
    </location>
</feature>
<reference evidence="9 10" key="1">
    <citation type="submission" date="2019-02" db="EMBL/GenBank/DDBJ databases">
        <title>Genome sequencing of the rare red list fungi Hericium alpestre (H. flagellum).</title>
        <authorList>
            <person name="Buettner E."/>
            <person name="Kellner H."/>
        </authorList>
    </citation>
    <scope>NUCLEOTIDE SEQUENCE [LARGE SCALE GENOMIC DNA]</scope>
    <source>
        <strain evidence="9 10">DSM 108284</strain>
    </source>
</reference>
<keyword evidence="5" id="KW-0862">Zinc</keyword>
<feature type="compositionally biased region" description="Low complexity" evidence="7">
    <location>
        <begin position="448"/>
        <end position="467"/>
    </location>
</feature>
<dbReference type="PANTHER" id="PTHR40626:SF11">
    <property type="entry name" value="ZINC FINGER PROTEIN YPR022C"/>
    <property type="match status" value="1"/>
</dbReference>
<keyword evidence="10" id="KW-1185">Reference proteome</keyword>
<evidence type="ECO:0000256" key="6">
    <source>
        <dbReference type="ARBA" id="ARBA00023242"/>
    </source>
</evidence>
<keyword evidence="6" id="KW-0539">Nucleus</keyword>
<evidence type="ECO:0000256" key="7">
    <source>
        <dbReference type="SAM" id="MobiDB-lite"/>
    </source>
</evidence>
<dbReference type="OrthoDB" id="1405595at2759"/>
<dbReference type="GO" id="GO:0000981">
    <property type="term" value="F:DNA-binding transcription factor activity, RNA polymerase II-specific"/>
    <property type="evidence" value="ECO:0007669"/>
    <property type="project" value="InterPro"/>
</dbReference>
<dbReference type="InterPro" id="IPR007219">
    <property type="entry name" value="XnlR_reg_dom"/>
</dbReference>
<feature type="domain" description="Xylanolytic transcriptional activator regulatory" evidence="8">
    <location>
        <begin position="187"/>
        <end position="394"/>
    </location>
</feature>
<dbReference type="GO" id="GO:0008270">
    <property type="term" value="F:zinc ion binding"/>
    <property type="evidence" value="ECO:0007669"/>
    <property type="project" value="UniProtKB-KW"/>
</dbReference>
<dbReference type="PANTHER" id="PTHR40626">
    <property type="entry name" value="MIP31509P"/>
    <property type="match status" value="1"/>
</dbReference>
<dbReference type="InterPro" id="IPR051059">
    <property type="entry name" value="VerF-like"/>
</dbReference>
<keyword evidence="4" id="KW-0863">Zinc-finger</keyword>
<dbReference type="GO" id="GO:0005634">
    <property type="term" value="C:nucleus"/>
    <property type="evidence" value="ECO:0007669"/>
    <property type="project" value="UniProtKB-SubCell"/>
</dbReference>
<dbReference type="GO" id="GO:0000978">
    <property type="term" value="F:RNA polymerase II cis-regulatory region sequence-specific DNA binding"/>
    <property type="evidence" value="ECO:0007669"/>
    <property type="project" value="InterPro"/>
</dbReference>
<proteinExistence type="predicted"/>
<evidence type="ECO:0000256" key="2">
    <source>
        <dbReference type="ARBA" id="ARBA00022723"/>
    </source>
</evidence>
<sequence length="600" mass="65392">MTDVSPATGSPAFDLSSALRPALDSADSAACTTSSSSSMSPRSDIFDFPGGLSLAFGPQLDAVGDSLSKALPPDILDPFPQHSLSSQDMSPIALGNFFWNDAHPQSAESAPLSSLPMDMIDAEPFFASSGAEAYPPCQLSTSTSSTPIISFPAPNNAQRRTSFSNTSSSDSSAPEPPEAELQHYSYLFFTAFSHHLSIVHSPTWTAEGKPPVLIRAMQACGALFVKTRVASSFVSNTLITTREVLIQEVAKSPADSEHQGYLILACLLLQVIGLFHQPTDQRASSNIYHGMVIMMIRRCGLISKCGNWTPPSLSDPAAIETAWREWGIQESIKRTLLLAYLHDSCHCVFFSLPPSFFDTEVNLCLPAEDGLWNANSASEWFDLIQMPSKYGSTSSRLTGYRMQRAIATLENKRVSSIALAISPFAHFVLIHSILRTIFNLGLEMPTTSRPQSPRPGGSPSAQSPPGSAEGGRQDVQTLALQAVLQKWLHSWLNAPDTPQPQQHKGVESFMQNAMPYFWLAQVSLLALQQGVAPIGGPKSCTAEVRHHVLKQWLHHIRDFLHSGEQPPASLWDDLMKMTEMDVDTDSGHRPEGLLSPFFEL</sequence>
<dbReference type="EMBL" id="SFCI01000005">
    <property type="protein sequence ID" value="TFY83885.1"/>
    <property type="molecule type" value="Genomic_DNA"/>
</dbReference>
<evidence type="ECO:0000259" key="8">
    <source>
        <dbReference type="Pfam" id="PF04082"/>
    </source>
</evidence>
<evidence type="ECO:0000256" key="3">
    <source>
        <dbReference type="ARBA" id="ARBA00022737"/>
    </source>
</evidence>
<keyword evidence="3" id="KW-0677">Repeat</keyword>
<dbReference type="CDD" id="cd12148">
    <property type="entry name" value="fungal_TF_MHR"/>
    <property type="match status" value="1"/>
</dbReference>
<protein>
    <recommendedName>
        <fullName evidence="8">Xylanolytic transcriptional activator regulatory domain-containing protein</fullName>
    </recommendedName>
</protein>
<dbReference type="GO" id="GO:0000785">
    <property type="term" value="C:chromatin"/>
    <property type="evidence" value="ECO:0007669"/>
    <property type="project" value="TreeGrafter"/>
</dbReference>
<dbReference type="AlphaFoldDB" id="A0A4Z0AAU0"/>
<name>A0A4Z0AAU0_9AGAM</name>